<reference evidence="3" key="1">
    <citation type="submission" date="2021-01" db="EMBL/GenBank/DDBJ databases">
        <authorList>
            <person name="Corre E."/>
            <person name="Pelletier E."/>
            <person name="Niang G."/>
            <person name="Scheremetjew M."/>
            <person name="Finn R."/>
            <person name="Kale V."/>
            <person name="Holt S."/>
            <person name="Cochrane G."/>
            <person name="Meng A."/>
            <person name="Brown T."/>
            <person name="Cohen L."/>
        </authorList>
    </citation>
    <scope>NUCLEOTIDE SEQUENCE</scope>
    <source>
        <strain evidence="3">CCAC1681</strain>
    </source>
</reference>
<dbReference type="InterPro" id="IPR006083">
    <property type="entry name" value="PRK/URK"/>
</dbReference>
<dbReference type="SUPFAM" id="SSF52540">
    <property type="entry name" value="P-loop containing nucleoside triphosphate hydrolases"/>
    <property type="match status" value="1"/>
</dbReference>
<dbReference type="Pfam" id="PF00485">
    <property type="entry name" value="PRK"/>
    <property type="match status" value="1"/>
</dbReference>
<sequence>MSSLATAAFPRAAVSSRGVRRPERNARRRVSGTSVSRGDGAASRLPPPRALPGVPFPWAPEGSTQDAVLDELAARVVAAAFFGDGDGDARVFVGIAGSPGSGKSTLARFVRDRVNAAAKDDVCVVFPMDGFHYSMNDLLTNKDGLFPDAEIAVKRRGSPFTFDAEAFTARVKKAKAEGSSEDVLAPAFCHETHDPEEDAICIKAKHKIVLVEGNYVLLPNEPWCALKDLDVLDESWFVDVPVDEAMRRVERRHVAVGRTPAEAKLRADSNDRLNGELVWKHKGRADVLVPSYDMDDV</sequence>
<gene>
    <name evidence="3" type="ORF">MSP1401_LOCUS7190</name>
</gene>
<dbReference type="InterPro" id="IPR027417">
    <property type="entry name" value="P-loop_NTPase"/>
</dbReference>
<proteinExistence type="predicted"/>
<name>A0A7S0GWV0_MICPS</name>
<dbReference type="PANTHER" id="PTHR10285">
    <property type="entry name" value="URIDINE KINASE"/>
    <property type="match status" value="1"/>
</dbReference>
<dbReference type="Gene3D" id="3.40.50.300">
    <property type="entry name" value="P-loop containing nucleotide triphosphate hydrolases"/>
    <property type="match status" value="2"/>
</dbReference>
<evidence type="ECO:0000259" key="2">
    <source>
        <dbReference type="Pfam" id="PF00485"/>
    </source>
</evidence>
<dbReference type="GO" id="GO:0005524">
    <property type="term" value="F:ATP binding"/>
    <property type="evidence" value="ECO:0007669"/>
    <property type="project" value="InterPro"/>
</dbReference>
<dbReference type="EMBL" id="HBEN01008660">
    <property type="protein sequence ID" value="CAD8442054.1"/>
    <property type="molecule type" value="Transcribed_RNA"/>
</dbReference>
<protein>
    <recommendedName>
        <fullName evidence="2">Phosphoribulokinase/uridine kinase domain-containing protein</fullName>
    </recommendedName>
</protein>
<feature type="compositionally biased region" description="Pro residues" evidence="1">
    <location>
        <begin position="45"/>
        <end position="57"/>
    </location>
</feature>
<accession>A0A7S0GWV0</accession>
<dbReference type="AlphaFoldDB" id="A0A7S0GWV0"/>
<feature type="domain" description="Phosphoribulokinase/uridine kinase" evidence="2">
    <location>
        <begin position="92"/>
        <end position="251"/>
    </location>
</feature>
<dbReference type="GO" id="GO:0016301">
    <property type="term" value="F:kinase activity"/>
    <property type="evidence" value="ECO:0007669"/>
    <property type="project" value="InterPro"/>
</dbReference>
<organism evidence="3">
    <name type="scientific">Micromonas pusilla</name>
    <name type="common">Picoplanktonic green alga</name>
    <name type="synonym">Chromulina pusilla</name>
    <dbReference type="NCBI Taxonomy" id="38833"/>
    <lineage>
        <taxon>Eukaryota</taxon>
        <taxon>Viridiplantae</taxon>
        <taxon>Chlorophyta</taxon>
        <taxon>Mamiellophyceae</taxon>
        <taxon>Mamiellales</taxon>
        <taxon>Mamiellaceae</taxon>
        <taxon>Micromonas</taxon>
    </lineage>
</organism>
<feature type="region of interest" description="Disordered" evidence="1">
    <location>
        <begin position="1"/>
        <end position="57"/>
    </location>
</feature>
<evidence type="ECO:0000313" key="3">
    <source>
        <dbReference type="EMBL" id="CAD8442054.1"/>
    </source>
</evidence>
<feature type="compositionally biased region" description="Low complexity" evidence="1">
    <location>
        <begin position="31"/>
        <end position="44"/>
    </location>
</feature>
<evidence type="ECO:0000256" key="1">
    <source>
        <dbReference type="SAM" id="MobiDB-lite"/>
    </source>
</evidence>